<dbReference type="InterPro" id="IPR053143">
    <property type="entry name" value="Arylsulfate_ST"/>
</dbReference>
<dbReference type="InterPro" id="IPR010262">
    <property type="entry name" value="Arylsulfotransferase_bact"/>
</dbReference>
<proteinExistence type="predicted"/>
<evidence type="ECO:0000313" key="1">
    <source>
        <dbReference type="EMBL" id="SVA39059.1"/>
    </source>
</evidence>
<dbReference type="SUPFAM" id="SSF50998">
    <property type="entry name" value="Quinoprotein alcohol dehydrogenase-like"/>
    <property type="match status" value="1"/>
</dbReference>
<name>A0A381VFB7_9ZZZZ</name>
<sequence>MVGKNRLLLTIISGLLLLVVTSGLMSFPSVFPTGTTIYYPEKTWNGYIIHDAPDGHGAILIDMNGNVVKQWKEISSVPGPFRILPGGYIMGGDVLRRPHQEAIALKQLDWEGEEVWQYSQMEQVVTEVDEEGVGGETVWSSRQHHDWQREGNPVGYFAPEMEPLTSEGRTLVLAHKNVIIPEISPRRLEDDYIYELNWDGEIIWEWLASDHVEEMGFSERARNAIHRSVRWNEDRQSADWLHINSVSYLGPNKWFDQGDERFNPENIIFSSRAANIIGIVNRAGNIVWQLGPDYSTSESTKELGQIIGQHNPHIIPKGLPGEGNILVFDNGGSAGYGFADPAAPDGRDSVRRDFSRVLEFDPITLEIIWEYSIGGSEKFQFFSHYVSNAQRLPNGNTMVTEGSDGRIFELTEDKQIVWEYMSPFHGTEEPISRRIFRAYRLPYEWVPQLDRPQQIQVVPPDNGTFRVPSQ</sequence>
<organism evidence="1">
    <name type="scientific">marine metagenome</name>
    <dbReference type="NCBI Taxonomy" id="408172"/>
    <lineage>
        <taxon>unclassified sequences</taxon>
        <taxon>metagenomes</taxon>
        <taxon>ecological metagenomes</taxon>
    </lineage>
</organism>
<dbReference type="EMBL" id="UINC01008686">
    <property type="protein sequence ID" value="SVA39059.1"/>
    <property type="molecule type" value="Genomic_DNA"/>
</dbReference>
<dbReference type="InterPro" id="IPR011047">
    <property type="entry name" value="Quinoprotein_ADH-like_sf"/>
</dbReference>
<evidence type="ECO:0008006" key="2">
    <source>
        <dbReference type="Google" id="ProtNLM"/>
    </source>
</evidence>
<dbReference type="AlphaFoldDB" id="A0A381VFB7"/>
<dbReference type="GO" id="GO:0004062">
    <property type="term" value="F:aryl sulfotransferase activity"/>
    <property type="evidence" value="ECO:0007669"/>
    <property type="project" value="InterPro"/>
</dbReference>
<dbReference type="PANTHER" id="PTHR35340">
    <property type="entry name" value="PQQ ENZYME REPEAT PROTEIN-RELATED"/>
    <property type="match status" value="1"/>
</dbReference>
<dbReference type="Pfam" id="PF05935">
    <property type="entry name" value="Arylsulfotrans"/>
    <property type="match status" value="1"/>
</dbReference>
<dbReference type="PANTHER" id="PTHR35340:SF5">
    <property type="entry name" value="ASST-DOMAIN-CONTAINING PROTEIN"/>
    <property type="match status" value="1"/>
</dbReference>
<accession>A0A381VFB7</accession>
<gene>
    <name evidence="1" type="ORF">METZ01_LOCUS91913</name>
</gene>
<reference evidence="1" key="1">
    <citation type="submission" date="2018-05" db="EMBL/GenBank/DDBJ databases">
        <authorList>
            <person name="Lanie J.A."/>
            <person name="Ng W.-L."/>
            <person name="Kazmierczak K.M."/>
            <person name="Andrzejewski T.M."/>
            <person name="Davidsen T.M."/>
            <person name="Wayne K.J."/>
            <person name="Tettelin H."/>
            <person name="Glass J.I."/>
            <person name="Rusch D."/>
            <person name="Podicherti R."/>
            <person name="Tsui H.-C.T."/>
            <person name="Winkler M.E."/>
        </authorList>
    </citation>
    <scope>NUCLEOTIDE SEQUENCE</scope>
</reference>
<protein>
    <recommendedName>
        <fullName evidence="2">Thioredoxin</fullName>
    </recommendedName>
</protein>